<feature type="domain" description="HTH araC/xylS-type" evidence="7">
    <location>
        <begin position="202"/>
        <end position="300"/>
    </location>
</feature>
<dbReference type="PROSITE" id="PS00041">
    <property type="entry name" value="HTH_ARAC_FAMILY_1"/>
    <property type="match status" value="1"/>
</dbReference>
<protein>
    <recommendedName>
        <fullName evidence="7">HTH araC/xylS-type domain-containing protein</fullName>
    </recommendedName>
</protein>
<sequence>MSSDPFSDILRLTRARGVLSTGLRAKGRFAVRVEMHDGMKFNAVTEGACFLDVDGHESYNLQSGDCFLLTRATPFTVGNDRSSRVLAAEQVFPDATAAFAKLDNGVGPSVTFVGGRMTSDRNMEFLTSSLPAVLLVRAGTATAVWIRGLLLRLEAELTAARPGAEIICEEIMHMIFVEMIRSHANDGQAVGWIAALSDPQIVKALSAMHAAPGRHWRVGDLASTCGLSRSQFAVRFARVVGEPPLEYLTRWRMTLAREALRDRTATIAQVANEVGYGSEAAFGAAFKRVYGTSPRRSVDGDRVVERQHDAARLDSGRTAGRI</sequence>
<feature type="compositionally biased region" description="Basic and acidic residues" evidence="6">
    <location>
        <begin position="296"/>
        <end position="315"/>
    </location>
</feature>
<evidence type="ECO:0000259" key="7">
    <source>
        <dbReference type="PROSITE" id="PS01124"/>
    </source>
</evidence>
<keyword evidence="2" id="KW-0805">Transcription regulation</keyword>
<dbReference type="EMBL" id="LXPS01000003">
    <property type="protein sequence ID" value="OAE49261.1"/>
    <property type="molecule type" value="Genomic_DNA"/>
</dbReference>
<evidence type="ECO:0000256" key="3">
    <source>
        <dbReference type="ARBA" id="ARBA00023125"/>
    </source>
</evidence>
<keyword evidence="1" id="KW-0963">Cytoplasm</keyword>
<dbReference type="SMART" id="SM00342">
    <property type="entry name" value="HTH_ARAC"/>
    <property type="match status" value="1"/>
</dbReference>
<dbReference type="SUPFAM" id="SSF51215">
    <property type="entry name" value="Regulatory protein AraC"/>
    <property type="match status" value="1"/>
</dbReference>
<comment type="caution">
    <text evidence="8">The sequence shown here is derived from an EMBL/GenBank/DDBJ whole genome shotgun (WGS) entry which is preliminary data.</text>
</comment>
<dbReference type="AlphaFoldDB" id="A0A176XHI8"/>
<dbReference type="Pfam" id="PF12852">
    <property type="entry name" value="Cupin_6"/>
    <property type="match status" value="1"/>
</dbReference>
<proteinExistence type="predicted"/>
<name>A0A176XHI8_AGRTU</name>
<accession>A0A176XHI8</accession>
<dbReference type="InterPro" id="IPR032783">
    <property type="entry name" value="AraC_lig"/>
</dbReference>
<keyword evidence="4" id="KW-0010">Activator</keyword>
<keyword evidence="5" id="KW-0804">Transcription</keyword>
<evidence type="ECO:0000313" key="9">
    <source>
        <dbReference type="Proteomes" id="UP000077098"/>
    </source>
</evidence>
<dbReference type="GO" id="GO:0043565">
    <property type="term" value="F:sequence-specific DNA binding"/>
    <property type="evidence" value="ECO:0007669"/>
    <property type="project" value="InterPro"/>
</dbReference>
<dbReference type="GO" id="GO:0003700">
    <property type="term" value="F:DNA-binding transcription factor activity"/>
    <property type="evidence" value="ECO:0007669"/>
    <property type="project" value="InterPro"/>
</dbReference>
<dbReference type="InterPro" id="IPR018060">
    <property type="entry name" value="HTH_AraC"/>
</dbReference>
<dbReference type="Proteomes" id="UP000077098">
    <property type="component" value="Unassembled WGS sequence"/>
</dbReference>
<feature type="region of interest" description="Disordered" evidence="6">
    <location>
        <begin position="295"/>
        <end position="322"/>
    </location>
</feature>
<dbReference type="PROSITE" id="PS01124">
    <property type="entry name" value="HTH_ARAC_FAMILY_2"/>
    <property type="match status" value="1"/>
</dbReference>
<evidence type="ECO:0000256" key="5">
    <source>
        <dbReference type="ARBA" id="ARBA00023163"/>
    </source>
</evidence>
<gene>
    <name evidence="8" type="ORF">A7J57_01225</name>
</gene>
<dbReference type="InterPro" id="IPR018062">
    <property type="entry name" value="HTH_AraC-typ_CS"/>
</dbReference>
<dbReference type="InterPro" id="IPR009057">
    <property type="entry name" value="Homeodomain-like_sf"/>
</dbReference>
<dbReference type="SUPFAM" id="SSF46689">
    <property type="entry name" value="Homeodomain-like"/>
    <property type="match status" value="2"/>
</dbReference>
<organism evidence="8 9">
    <name type="scientific">Agrobacterium tumefaciens</name>
    <dbReference type="NCBI Taxonomy" id="358"/>
    <lineage>
        <taxon>Bacteria</taxon>
        <taxon>Pseudomonadati</taxon>
        <taxon>Pseudomonadota</taxon>
        <taxon>Alphaproteobacteria</taxon>
        <taxon>Hyphomicrobiales</taxon>
        <taxon>Rhizobiaceae</taxon>
        <taxon>Rhizobium/Agrobacterium group</taxon>
        <taxon>Agrobacterium</taxon>
        <taxon>Agrobacterium tumefaciens complex</taxon>
    </lineage>
</organism>
<keyword evidence="3" id="KW-0238">DNA-binding</keyword>
<dbReference type="InterPro" id="IPR050204">
    <property type="entry name" value="AraC_XylS_family_regulators"/>
</dbReference>
<evidence type="ECO:0000256" key="2">
    <source>
        <dbReference type="ARBA" id="ARBA00023015"/>
    </source>
</evidence>
<dbReference type="PANTHER" id="PTHR46796:SF13">
    <property type="entry name" value="HTH-TYPE TRANSCRIPTIONAL ACTIVATOR RHAS"/>
    <property type="match status" value="1"/>
</dbReference>
<dbReference type="Gene3D" id="1.10.10.60">
    <property type="entry name" value="Homeodomain-like"/>
    <property type="match status" value="2"/>
</dbReference>
<reference evidence="8 9" key="1">
    <citation type="submission" date="2016-05" db="EMBL/GenBank/DDBJ databases">
        <authorList>
            <person name="Lavstsen T."/>
            <person name="Jespersen J.S."/>
        </authorList>
    </citation>
    <scope>NUCLEOTIDE SEQUENCE [LARGE SCALE GENOMIC DNA]</scope>
    <source>
        <strain evidence="8 9">KCJ1736</strain>
    </source>
</reference>
<evidence type="ECO:0000256" key="6">
    <source>
        <dbReference type="SAM" id="MobiDB-lite"/>
    </source>
</evidence>
<dbReference type="PANTHER" id="PTHR46796">
    <property type="entry name" value="HTH-TYPE TRANSCRIPTIONAL ACTIVATOR RHAS-RELATED"/>
    <property type="match status" value="1"/>
</dbReference>
<evidence type="ECO:0000256" key="4">
    <source>
        <dbReference type="ARBA" id="ARBA00023159"/>
    </source>
</evidence>
<evidence type="ECO:0000256" key="1">
    <source>
        <dbReference type="ARBA" id="ARBA00022490"/>
    </source>
</evidence>
<dbReference type="Pfam" id="PF12833">
    <property type="entry name" value="HTH_18"/>
    <property type="match status" value="1"/>
</dbReference>
<dbReference type="InterPro" id="IPR037923">
    <property type="entry name" value="HTH-like"/>
</dbReference>
<evidence type="ECO:0000313" key="8">
    <source>
        <dbReference type="EMBL" id="OAE49261.1"/>
    </source>
</evidence>
<dbReference type="RefSeq" id="WP_063947421.1">
    <property type="nucleotide sequence ID" value="NZ_LXPS01000003.1"/>
</dbReference>